<accession>A0ABT9IWW9</accession>
<dbReference type="Pfam" id="PF00903">
    <property type="entry name" value="Glyoxalase"/>
    <property type="match status" value="1"/>
</dbReference>
<evidence type="ECO:0000259" key="2">
    <source>
        <dbReference type="PROSITE" id="PS51819"/>
    </source>
</evidence>
<keyword evidence="4" id="KW-1185">Reference proteome</keyword>
<feature type="domain" description="VOC" evidence="2">
    <location>
        <begin position="6"/>
        <end position="121"/>
    </location>
</feature>
<evidence type="ECO:0000313" key="4">
    <source>
        <dbReference type="Proteomes" id="UP001231941"/>
    </source>
</evidence>
<dbReference type="PROSITE" id="PS51819">
    <property type="entry name" value="VOC"/>
    <property type="match status" value="1"/>
</dbReference>
<dbReference type="InterPro" id="IPR004360">
    <property type="entry name" value="Glyas_Fos-R_dOase_dom"/>
</dbReference>
<sequence length="121" mass="13767">MNLVKRIDTVFVPVTDLKKSEAWYMEVFSFEEAVFRSSDGNYVGFRFEGHGEPKTALTLYKADEVPTLKHMAFNFYTEDVDALHTKLKETGVEVTEIHAGDGMRFFEFVDPDGNELGAVTF</sequence>
<comment type="caution">
    <text evidence="3">The sequence shown here is derived from an EMBL/GenBank/DDBJ whole genome shotgun (WGS) entry which is preliminary data.</text>
</comment>
<dbReference type="EMBL" id="JAVAMP010000002">
    <property type="protein sequence ID" value="MDP5273864.1"/>
    <property type="molecule type" value="Genomic_DNA"/>
</dbReference>
<keyword evidence="1" id="KW-0479">Metal-binding</keyword>
<dbReference type="SUPFAM" id="SSF54593">
    <property type="entry name" value="Glyoxalase/Bleomycin resistance protein/Dihydroxybiphenyl dioxygenase"/>
    <property type="match status" value="1"/>
</dbReference>
<evidence type="ECO:0000313" key="3">
    <source>
        <dbReference type="EMBL" id="MDP5273864.1"/>
    </source>
</evidence>
<name>A0ABT9IWW9_9BACL</name>
<dbReference type="RefSeq" id="WP_305991162.1">
    <property type="nucleotide sequence ID" value="NZ_JAVAMP010000002.1"/>
</dbReference>
<organism evidence="3 4">
    <name type="scientific">Chengkuizengella axinellae</name>
    <dbReference type="NCBI Taxonomy" id="3064388"/>
    <lineage>
        <taxon>Bacteria</taxon>
        <taxon>Bacillati</taxon>
        <taxon>Bacillota</taxon>
        <taxon>Bacilli</taxon>
        <taxon>Bacillales</taxon>
        <taxon>Paenibacillaceae</taxon>
        <taxon>Chengkuizengella</taxon>
    </lineage>
</organism>
<dbReference type="InterPro" id="IPR037523">
    <property type="entry name" value="VOC_core"/>
</dbReference>
<protein>
    <submittedName>
        <fullName evidence="3">VOC family protein</fullName>
    </submittedName>
</protein>
<reference evidence="3 4" key="1">
    <citation type="submission" date="2023-08" db="EMBL/GenBank/DDBJ databases">
        <authorList>
            <person name="Park J.-S."/>
        </authorList>
    </citation>
    <scope>NUCLEOTIDE SEQUENCE [LARGE SCALE GENOMIC DNA]</scope>
    <source>
        <strain evidence="3 4">2205SS18-9</strain>
    </source>
</reference>
<dbReference type="Proteomes" id="UP001231941">
    <property type="component" value="Unassembled WGS sequence"/>
</dbReference>
<dbReference type="Gene3D" id="3.10.180.10">
    <property type="entry name" value="2,3-Dihydroxybiphenyl 1,2-Dioxygenase, domain 1"/>
    <property type="match status" value="1"/>
</dbReference>
<gene>
    <name evidence="3" type="ORF">Q5Y73_07090</name>
</gene>
<dbReference type="PANTHER" id="PTHR36113">
    <property type="entry name" value="LYASE, PUTATIVE-RELATED-RELATED"/>
    <property type="match status" value="1"/>
</dbReference>
<evidence type="ECO:0000256" key="1">
    <source>
        <dbReference type="ARBA" id="ARBA00022723"/>
    </source>
</evidence>
<proteinExistence type="predicted"/>
<dbReference type="PANTHER" id="PTHR36113:SF6">
    <property type="entry name" value="FOSFOMYCIN RESISTANCE PROTEIN FOSX"/>
    <property type="match status" value="1"/>
</dbReference>
<dbReference type="InterPro" id="IPR029068">
    <property type="entry name" value="Glyas_Bleomycin-R_OHBP_Dase"/>
</dbReference>
<dbReference type="InterPro" id="IPR051332">
    <property type="entry name" value="Fosfomycin_Res_Enzymes"/>
</dbReference>